<proteinExistence type="predicted"/>
<evidence type="ECO:0000256" key="1">
    <source>
        <dbReference type="ARBA" id="ARBA00023015"/>
    </source>
</evidence>
<feature type="domain" description="HTH lacI-type" evidence="4">
    <location>
        <begin position="6"/>
        <end position="60"/>
    </location>
</feature>
<dbReference type="EMBL" id="JBHLZP010000705">
    <property type="protein sequence ID" value="MFB9839400.1"/>
    <property type="molecule type" value="Genomic_DNA"/>
</dbReference>
<keyword evidence="3" id="KW-0804">Transcription</keyword>
<keyword evidence="6" id="KW-1185">Reference proteome</keyword>
<protein>
    <submittedName>
        <fullName evidence="5">LacI family DNA-binding transcriptional regulator</fullName>
    </submittedName>
</protein>
<reference evidence="5 6" key="1">
    <citation type="submission" date="2024-09" db="EMBL/GenBank/DDBJ databases">
        <authorList>
            <person name="Sun Q."/>
            <person name="Mori K."/>
        </authorList>
    </citation>
    <scope>NUCLEOTIDE SEQUENCE [LARGE SCALE GENOMIC DNA]</scope>
    <source>
        <strain evidence="5 6">TBRC 0563</strain>
    </source>
</reference>
<sequence>MSGKRPTLRDVAARAGLSVMVASYTFSRPDRVSEASRARILAAADELGYQPSQAARALRTGRTGLLGVVFSEHLGYAFRDPSAARFLAGIADVCADRGIGLTLLPTGGRLGPTDAITSASVDGFVFWTTAANDPALREAIASGRPVAIHGGPRIAGATCVSIDDHEAARAVARETLRSARRPALISFPAQVDQLPVVTTLDNVRSELPVTTERLRGVRDALAEAGIDQRSVGCHVLPENSRLLGREAAARIADDTPDIDAIITLSDEIALGAVAALNARNLTRVRITGFDGTPEALQSGITTIAQDLEMQGRRCAEIALGDRVTDSPIPWRLVRLSSTGSVSVS</sequence>
<dbReference type="InterPro" id="IPR010982">
    <property type="entry name" value="Lambda_DNA-bd_dom_sf"/>
</dbReference>
<dbReference type="PANTHER" id="PTHR30146:SF138">
    <property type="entry name" value="TRANSCRIPTIONAL REGULATORY PROTEIN"/>
    <property type="match status" value="1"/>
</dbReference>
<name>A0ABV5YWD2_9ACTN</name>
<dbReference type="SUPFAM" id="SSF47413">
    <property type="entry name" value="lambda repressor-like DNA-binding domains"/>
    <property type="match status" value="1"/>
</dbReference>
<dbReference type="Gene3D" id="1.10.260.40">
    <property type="entry name" value="lambda repressor-like DNA-binding domains"/>
    <property type="match status" value="1"/>
</dbReference>
<dbReference type="SMART" id="SM00354">
    <property type="entry name" value="HTH_LACI"/>
    <property type="match status" value="1"/>
</dbReference>
<keyword evidence="1" id="KW-0805">Transcription regulation</keyword>
<dbReference type="PANTHER" id="PTHR30146">
    <property type="entry name" value="LACI-RELATED TRANSCRIPTIONAL REPRESSOR"/>
    <property type="match status" value="1"/>
</dbReference>
<dbReference type="Pfam" id="PF00356">
    <property type="entry name" value="LacI"/>
    <property type="match status" value="1"/>
</dbReference>
<dbReference type="CDD" id="cd01392">
    <property type="entry name" value="HTH_LacI"/>
    <property type="match status" value="1"/>
</dbReference>
<comment type="caution">
    <text evidence="5">The sequence shown here is derived from an EMBL/GenBank/DDBJ whole genome shotgun (WGS) entry which is preliminary data.</text>
</comment>
<evidence type="ECO:0000313" key="6">
    <source>
        <dbReference type="Proteomes" id="UP001589627"/>
    </source>
</evidence>
<dbReference type="InterPro" id="IPR000843">
    <property type="entry name" value="HTH_LacI"/>
</dbReference>
<dbReference type="Pfam" id="PF13407">
    <property type="entry name" value="Peripla_BP_4"/>
    <property type="match status" value="1"/>
</dbReference>
<evidence type="ECO:0000313" key="5">
    <source>
        <dbReference type="EMBL" id="MFB9839400.1"/>
    </source>
</evidence>
<dbReference type="InterPro" id="IPR025997">
    <property type="entry name" value="SBP_2_dom"/>
</dbReference>
<dbReference type="SUPFAM" id="SSF53822">
    <property type="entry name" value="Periplasmic binding protein-like I"/>
    <property type="match status" value="1"/>
</dbReference>
<keyword evidence="2 5" id="KW-0238">DNA-binding</keyword>
<dbReference type="GO" id="GO:0003677">
    <property type="term" value="F:DNA binding"/>
    <property type="evidence" value="ECO:0007669"/>
    <property type="project" value="UniProtKB-KW"/>
</dbReference>
<evidence type="ECO:0000256" key="3">
    <source>
        <dbReference type="ARBA" id="ARBA00023163"/>
    </source>
</evidence>
<dbReference type="Gene3D" id="3.40.50.2300">
    <property type="match status" value="2"/>
</dbReference>
<organism evidence="5 6">
    <name type="scientific">Actinoallomurus acaciae</name>
    <dbReference type="NCBI Taxonomy" id="502577"/>
    <lineage>
        <taxon>Bacteria</taxon>
        <taxon>Bacillati</taxon>
        <taxon>Actinomycetota</taxon>
        <taxon>Actinomycetes</taxon>
        <taxon>Streptosporangiales</taxon>
        <taxon>Thermomonosporaceae</taxon>
        <taxon>Actinoallomurus</taxon>
    </lineage>
</organism>
<evidence type="ECO:0000256" key="2">
    <source>
        <dbReference type="ARBA" id="ARBA00023125"/>
    </source>
</evidence>
<dbReference type="PROSITE" id="PS50932">
    <property type="entry name" value="HTH_LACI_2"/>
    <property type="match status" value="1"/>
</dbReference>
<dbReference type="RefSeq" id="WP_378212512.1">
    <property type="nucleotide sequence ID" value="NZ_JBHLZP010000705.1"/>
</dbReference>
<evidence type="ECO:0000259" key="4">
    <source>
        <dbReference type="PROSITE" id="PS50932"/>
    </source>
</evidence>
<dbReference type="InterPro" id="IPR028082">
    <property type="entry name" value="Peripla_BP_I"/>
</dbReference>
<accession>A0ABV5YWD2</accession>
<gene>
    <name evidence="5" type="ORF">ACFFNX_45380</name>
</gene>
<dbReference type="Proteomes" id="UP001589627">
    <property type="component" value="Unassembled WGS sequence"/>
</dbReference>